<reference evidence="2" key="3">
    <citation type="journal article" date="2022" name="BMC Genomics">
        <title>Comparative genome analysis of mycobacteria focusing on tRNA and non-coding RNA.</title>
        <authorList>
            <person name="Behra P.R.K."/>
            <person name="Pettersson B.M.F."/>
            <person name="Ramesh M."/>
            <person name="Das S."/>
            <person name="Dasgupta S."/>
            <person name="Kirsebom L.A."/>
        </authorList>
    </citation>
    <scope>NUCLEOTIDE SEQUENCE</scope>
    <source>
        <strain evidence="2">DSM 44203</strain>
    </source>
</reference>
<evidence type="ECO:0000313" key="4">
    <source>
        <dbReference type="Proteomes" id="UP001207528"/>
    </source>
</evidence>
<accession>A0AAW5SPM5</accession>
<proteinExistence type="predicted"/>
<keyword evidence="3" id="KW-1185">Reference proteome</keyword>
<evidence type="ECO:0000313" key="2">
    <source>
        <dbReference type="EMBL" id="MCV7025512.1"/>
    </source>
</evidence>
<evidence type="ECO:0000313" key="1">
    <source>
        <dbReference type="EMBL" id="GAT08930.1"/>
    </source>
</evidence>
<sequence>MCWQCDHPEATRADYHDVLRRKISEHGWAVQYVEDEPTPFAYTIGLHGAGLPELLVTALAPRQAARVLNTVADYMIRSRVPAPGDTMELPDGWRAEFVAVAQPDVHMCLAVELYGPDVRALQIAWLDERGHSPWCPEFNAGGRRQPVLGVRARQT</sequence>
<dbReference type="RefSeq" id="WP_064414575.1">
    <property type="nucleotide sequence ID" value="NZ_BCTA01000027.1"/>
</dbReference>
<evidence type="ECO:0000313" key="3">
    <source>
        <dbReference type="Proteomes" id="UP000069773"/>
    </source>
</evidence>
<reference evidence="1 3" key="1">
    <citation type="journal article" date="2016" name="Genome Announc.">
        <title>Draft Genome Sequences of Five Rapidly Growing Mycobacterium Species, M. thermoresistibile, M. fortuitum subsp. acetamidolyticum, M. canariasense, M. brisbanense, and M. novocastrense.</title>
        <authorList>
            <person name="Katahira K."/>
            <person name="Ogura Y."/>
            <person name="Gotoh Y."/>
            <person name="Hayashi T."/>
        </authorList>
    </citation>
    <scope>NUCLEOTIDE SEQUENCE [LARGE SCALE GENOMIC DNA]</scope>
    <source>
        <strain evidence="1 3">JCM18114</strain>
    </source>
</reference>
<gene>
    <name evidence="2" type="ORF">H7I77_19505</name>
    <name evidence="1" type="ORF">RMCN_2063</name>
</gene>
<dbReference type="Proteomes" id="UP000069773">
    <property type="component" value="Unassembled WGS sequence"/>
</dbReference>
<comment type="caution">
    <text evidence="2">The sequence shown here is derived from an EMBL/GenBank/DDBJ whole genome shotgun (WGS) entry which is preliminary data.</text>
</comment>
<reference evidence="2" key="2">
    <citation type="submission" date="2020-07" db="EMBL/GenBank/DDBJ databases">
        <authorList>
            <person name="Pettersson B.M.F."/>
            <person name="Behra P.R.K."/>
            <person name="Ramesh M."/>
            <person name="Das S."/>
            <person name="Dasgupta S."/>
            <person name="Kirsebom L.A."/>
        </authorList>
    </citation>
    <scope>NUCLEOTIDE SEQUENCE</scope>
    <source>
        <strain evidence="2">DSM 44203</strain>
    </source>
</reference>
<dbReference type="InterPro" id="IPR025358">
    <property type="entry name" value="DUF4262"/>
</dbReference>
<dbReference type="EMBL" id="JACKTI010000047">
    <property type="protein sequence ID" value="MCV7025512.1"/>
    <property type="molecule type" value="Genomic_DNA"/>
</dbReference>
<dbReference type="Proteomes" id="UP001207528">
    <property type="component" value="Unassembled WGS sequence"/>
</dbReference>
<dbReference type="Pfam" id="PF14081">
    <property type="entry name" value="DUF4262"/>
    <property type="match status" value="1"/>
</dbReference>
<name>A0AAW5SPM5_MYCNV</name>
<protein>
    <submittedName>
        <fullName evidence="2">DUF4262 domain-containing protein</fullName>
    </submittedName>
</protein>
<organism evidence="2 4">
    <name type="scientific">Mycolicibacterium novocastrense</name>
    <name type="common">Mycobacterium novocastrense</name>
    <dbReference type="NCBI Taxonomy" id="59813"/>
    <lineage>
        <taxon>Bacteria</taxon>
        <taxon>Bacillati</taxon>
        <taxon>Actinomycetota</taxon>
        <taxon>Actinomycetes</taxon>
        <taxon>Mycobacteriales</taxon>
        <taxon>Mycobacteriaceae</taxon>
        <taxon>Mycolicibacterium</taxon>
    </lineage>
</organism>
<dbReference type="EMBL" id="BCTA01000027">
    <property type="protein sequence ID" value="GAT08930.1"/>
    <property type="molecule type" value="Genomic_DNA"/>
</dbReference>
<dbReference type="AlphaFoldDB" id="A0AAW5SPM5"/>